<evidence type="ECO:0000313" key="3">
    <source>
        <dbReference type="EMBL" id="KAJ2797556.1"/>
    </source>
</evidence>
<evidence type="ECO:0000256" key="2">
    <source>
        <dbReference type="SAM" id="SignalP"/>
    </source>
</evidence>
<name>A0A9W8HTB1_9FUNG</name>
<gene>
    <name evidence="3" type="ORF">H4R20_005139</name>
</gene>
<feature type="region of interest" description="Disordered" evidence="1">
    <location>
        <begin position="58"/>
        <end position="150"/>
    </location>
</feature>
<dbReference type="OrthoDB" id="5571151at2759"/>
<feature type="chain" id="PRO_5040754550" evidence="2">
    <location>
        <begin position="25"/>
        <end position="172"/>
    </location>
</feature>
<keyword evidence="2" id="KW-0732">Signal</keyword>
<organism evidence="3 4">
    <name type="scientific">Coemansia guatemalensis</name>
    <dbReference type="NCBI Taxonomy" id="2761395"/>
    <lineage>
        <taxon>Eukaryota</taxon>
        <taxon>Fungi</taxon>
        <taxon>Fungi incertae sedis</taxon>
        <taxon>Zoopagomycota</taxon>
        <taxon>Kickxellomycotina</taxon>
        <taxon>Kickxellomycetes</taxon>
        <taxon>Kickxellales</taxon>
        <taxon>Kickxellaceae</taxon>
        <taxon>Coemansia</taxon>
    </lineage>
</organism>
<feature type="compositionally biased region" description="Low complexity" evidence="1">
    <location>
        <begin position="134"/>
        <end position="150"/>
    </location>
</feature>
<dbReference type="Proteomes" id="UP001140094">
    <property type="component" value="Unassembled WGS sequence"/>
</dbReference>
<feature type="compositionally biased region" description="Polar residues" evidence="1">
    <location>
        <begin position="100"/>
        <end position="114"/>
    </location>
</feature>
<reference evidence="3" key="1">
    <citation type="submission" date="2022-07" db="EMBL/GenBank/DDBJ databases">
        <title>Phylogenomic reconstructions and comparative analyses of Kickxellomycotina fungi.</title>
        <authorList>
            <person name="Reynolds N.K."/>
            <person name="Stajich J.E."/>
            <person name="Barry K."/>
            <person name="Grigoriev I.V."/>
            <person name="Crous P."/>
            <person name="Smith M.E."/>
        </authorList>
    </citation>
    <scope>NUCLEOTIDE SEQUENCE</scope>
    <source>
        <strain evidence="3">NRRL 1565</strain>
    </source>
</reference>
<sequence length="172" mass="17586">MKLCYKSAIQVATIAALSLTCALATPDTPGTKTFVISLATTDNGQLVPVVLDRNSNGFETLSMPETSDDASVAQDTDADVQSLGSSSILEAATTDEQTEPNENADSGITETTPQEGDVVYDSDSDSEENDANDSADAAGEDGNSSSASSSFSNALTLAVALGISAIATDIMF</sequence>
<dbReference type="EMBL" id="JANBUO010001603">
    <property type="protein sequence ID" value="KAJ2797556.1"/>
    <property type="molecule type" value="Genomic_DNA"/>
</dbReference>
<keyword evidence="4" id="KW-1185">Reference proteome</keyword>
<proteinExistence type="predicted"/>
<dbReference type="AlphaFoldDB" id="A0A9W8HTB1"/>
<feature type="compositionally biased region" description="Acidic residues" evidence="1">
    <location>
        <begin position="118"/>
        <end position="133"/>
    </location>
</feature>
<evidence type="ECO:0000256" key="1">
    <source>
        <dbReference type="SAM" id="MobiDB-lite"/>
    </source>
</evidence>
<comment type="caution">
    <text evidence="3">The sequence shown here is derived from an EMBL/GenBank/DDBJ whole genome shotgun (WGS) entry which is preliminary data.</text>
</comment>
<feature type="signal peptide" evidence="2">
    <location>
        <begin position="1"/>
        <end position="24"/>
    </location>
</feature>
<evidence type="ECO:0000313" key="4">
    <source>
        <dbReference type="Proteomes" id="UP001140094"/>
    </source>
</evidence>
<accession>A0A9W8HTB1</accession>
<protein>
    <submittedName>
        <fullName evidence="3">Uncharacterized protein</fullName>
    </submittedName>
</protein>